<accession>A0A0L8HQF3</accession>
<dbReference type="Pfam" id="PF08687">
    <property type="entry name" value="ASD2"/>
    <property type="match status" value="1"/>
</dbReference>
<comment type="subcellular location">
    <subcellularLocation>
        <location evidence="1">Cytoplasm</location>
        <location evidence="1">Cytoskeleton</location>
    </subcellularLocation>
</comment>
<feature type="region of interest" description="Disordered" evidence="6">
    <location>
        <begin position="119"/>
        <end position="146"/>
    </location>
</feature>
<dbReference type="PANTHER" id="PTHR15012:SF32">
    <property type="entry name" value="PROTEIN SHROOM"/>
    <property type="match status" value="1"/>
</dbReference>
<evidence type="ECO:0000259" key="7">
    <source>
        <dbReference type="PROSITE" id="PS51307"/>
    </source>
</evidence>
<dbReference type="PANTHER" id="PTHR15012">
    <property type="entry name" value="APICAL PROTEIN/SHROOM-RELATED"/>
    <property type="match status" value="1"/>
</dbReference>
<dbReference type="Gene3D" id="6.10.250.3120">
    <property type="match status" value="1"/>
</dbReference>
<dbReference type="EMBL" id="KQ417540">
    <property type="protein sequence ID" value="KOF91417.1"/>
    <property type="molecule type" value="Genomic_DNA"/>
</dbReference>
<evidence type="ECO:0000256" key="1">
    <source>
        <dbReference type="ARBA" id="ARBA00004245"/>
    </source>
</evidence>
<dbReference type="STRING" id="37653.A0A0L8HQF3"/>
<dbReference type="GO" id="GO:0051015">
    <property type="term" value="F:actin filament binding"/>
    <property type="evidence" value="ECO:0007669"/>
    <property type="project" value="InterPro"/>
</dbReference>
<feature type="coiled-coil region" evidence="5">
    <location>
        <begin position="474"/>
        <end position="511"/>
    </location>
</feature>
<dbReference type="GO" id="GO:0005912">
    <property type="term" value="C:adherens junction"/>
    <property type="evidence" value="ECO:0007669"/>
    <property type="project" value="TreeGrafter"/>
</dbReference>
<organism evidence="8">
    <name type="scientific">Octopus bimaculoides</name>
    <name type="common">California two-spotted octopus</name>
    <dbReference type="NCBI Taxonomy" id="37653"/>
    <lineage>
        <taxon>Eukaryota</taxon>
        <taxon>Metazoa</taxon>
        <taxon>Spiralia</taxon>
        <taxon>Lophotrochozoa</taxon>
        <taxon>Mollusca</taxon>
        <taxon>Cephalopoda</taxon>
        <taxon>Coleoidea</taxon>
        <taxon>Octopodiformes</taxon>
        <taxon>Octopoda</taxon>
        <taxon>Incirrata</taxon>
        <taxon>Octopodidae</taxon>
        <taxon>Octopus</taxon>
    </lineage>
</organism>
<feature type="compositionally biased region" description="Polar residues" evidence="6">
    <location>
        <begin position="428"/>
        <end position="438"/>
    </location>
</feature>
<dbReference type="GO" id="GO:0030864">
    <property type="term" value="C:cortical actin cytoskeleton"/>
    <property type="evidence" value="ECO:0007669"/>
    <property type="project" value="TreeGrafter"/>
</dbReference>
<proteinExistence type="inferred from homology"/>
<reference evidence="8" key="1">
    <citation type="submission" date="2015-07" db="EMBL/GenBank/DDBJ databases">
        <title>MeaNS - Measles Nucleotide Surveillance Program.</title>
        <authorList>
            <person name="Tran T."/>
            <person name="Druce J."/>
        </authorList>
    </citation>
    <scope>NUCLEOTIDE SEQUENCE</scope>
    <source>
        <strain evidence="8">UCB-OBI-ISO-001</strain>
        <tissue evidence="8">Gonad</tissue>
    </source>
</reference>
<evidence type="ECO:0000313" key="8">
    <source>
        <dbReference type="EMBL" id="KOF91417.1"/>
    </source>
</evidence>
<evidence type="ECO:0000256" key="6">
    <source>
        <dbReference type="SAM" id="MobiDB-lite"/>
    </source>
</evidence>
<dbReference type="GO" id="GO:0007015">
    <property type="term" value="P:actin filament organization"/>
    <property type="evidence" value="ECO:0007669"/>
    <property type="project" value="TreeGrafter"/>
</dbReference>
<evidence type="ECO:0000256" key="3">
    <source>
        <dbReference type="ARBA" id="ARBA00022490"/>
    </source>
</evidence>
<feature type="compositionally biased region" description="Polar residues" evidence="6">
    <location>
        <begin position="119"/>
        <end position="131"/>
    </location>
</feature>
<feature type="region of interest" description="Disordered" evidence="6">
    <location>
        <begin position="68"/>
        <end position="87"/>
    </location>
</feature>
<dbReference type="InterPro" id="IPR027685">
    <property type="entry name" value="Shroom_fam"/>
</dbReference>
<dbReference type="InterPro" id="IPR014799">
    <property type="entry name" value="ASD2_dom"/>
</dbReference>
<gene>
    <name evidence="8" type="ORF">OCBIM_22008926mg</name>
</gene>
<dbReference type="PROSITE" id="PS51307">
    <property type="entry name" value="ASD2"/>
    <property type="match status" value="1"/>
</dbReference>
<sequence>MTLTRYQDGRKKRVPPPVPAKPRSISLRGAGDVSGMSRVLPILNQQHQNDLHSQLQDSQMARSLNDLSLTDDTSGVSSEPNVTPSVHRMLYNNPHSTLPRLRSGSACNPATGYSWSVPSAQENSGNTQTLPDSVDHTTDIQSDTPAYNNTKTTSIYSLLLPNRTRLGKCVASGRASIGSMPLKHTERAYYKQQDSGWRPINESDVSRCSSPDIYVKYHSPQLTDISKVNTNSTPNLFIDEAAKMGEKKSISKTQIDPMSSSFPNEIMFQNGCRSFETPERKMSIENNTETLSGKSEPHNLENGNQSKSSSDIDKIACDINKNNIPEQESKKVQQKEDSIPVKPIVPIKSKKLNAKSNKSKKSHSGSHHSRELSQEEVEFEEKAKDLYKDLNENDKELLSVLKPNNKRATDYVKSVFDIQIRSSRSTALQEHLENQTQTEGKENTNEENCSTDVISKEAPTPDQQDNKVDDNCILKKKEELKESIRKKLEALQVVKQTIERETKDINNLGEKILNSLEELCDNPQEKNKYRAYIEDLLMVMRLLMKLSVLLARAENSANCADETRRRLAIEKRDRLHGQYQEAKQLKSDIDRRQEPIESILCRYLPDSGIRDFHRYILMKIKLIIEQQDVEDKIFLAQEQLVVVKRSLPMSYSNTLQRLSKDSVPK</sequence>
<feature type="compositionally biased region" description="Polar residues" evidence="6">
    <location>
        <begin position="68"/>
        <end position="84"/>
    </location>
</feature>
<dbReference type="AlphaFoldDB" id="A0A0L8HQF3"/>
<dbReference type="GO" id="GO:0016324">
    <property type="term" value="C:apical plasma membrane"/>
    <property type="evidence" value="ECO:0007669"/>
    <property type="project" value="TreeGrafter"/>
</dbReference>
<dbReference type="OrthoDB" id="10063560at2759"/>
<keyword evidence="3" id="KW-0963">Cytoplasm</keyword>
<feature type="domain" description="ASD2" evidence="7">
    <location>
        <begin position="384"/>
        <end position="648"/>
    </location>
</feature>
<keyword evidence="4" id="KW-0206">Cytoskeleton</keyword>
<keyword evidence="5" id="KW-0175">Coiled coil</keyword>
<protein>
    <recommendedName>
        <fullName evidence="7">ASD2 domain-containing protein</fullName>
    </recommendedName>
</protein>
<feature type="compositionally biased region" description="Basic residues" evidence="6">
    <location>
        <begin position="348"/>
        <end position="367"/>
    </location>
</feature>
<dbReference type="GO" id="GO:0043296">
    <property type="term" value="C:apical junction complex"/>
    <property type="evidence" value="ECO:0007669"/>
    <property type="project" value="TreeGrafter"/>
</dbReference>
<evidence type="ECO:0000256" key="4">
    <source>
        <dbReference type="ARBA" id="ARBA00023212"/>
    </source>
</evidence>
<evidence type="ECO:0000256" key="5">
    <source>
        <dbReference type="SAM" id="Coils"/>
    </source>
</evidence>
<comment type="similarity">
    <text evidence="2">Belongs to the shroom family.</text>
</comment>
<feature type="region of interest" description="Disordered" evidence="6">
    <location>
        <begin position="428"/>
        <end position="467"/>
    </location>
</feature>
<name>A0A0L8HQF3_OCTBM</name>
<feature type="region of interest" description="Disordered" evidence="6">
    <location>
        <begin position="289"/>
        <end position="378"/>
    </location>
</feature>
<feature type="region of interest" description="Disordered" evidence="6">
    <location>
        <begin position="1"/>
        <end position="31"/>
    </location>
</feature>
<evidence type="ECO:0000256" key="2">
    <source>
        <dbReference type="ARBA" id="ARBA00006469"/>
    </source>
</evidence>
<feature type="compositionally biased region" description="Basic and acidic residues" evidence="6">
    <location>
        <begin position="327"/>
        <end position="339"/>
    </location>
</feature>